<evidence type="ECO:0000313" key="2">
    <source>
        <dbReference type="EMBL" id="RDI43565.1"/>
    </source>
</evidence>
<reference evidence="2 3" key="1">
    <citation type="submission" date="2018-07" db="EMBL/GenBank/DDBJ databases">
        <title>Genomic Encyclopedia of Type Strains, Phase IV (KMG-IV): sequencing the most valuable type-strain genomes for metagenomic binning, comparative biology and taxonomic classification.</title>
        <authorList>
            <person name="Goeker M."/>
        </authorList>
    </citation>
    <scope>NUCLEOTIDE SEQUENCE [LARGE SCALE GENOMIC DNA]</scope>
    <source>
        <strain evidence="2 3">DSM 44952</strain>
    </source>
</reference>
<evidence type="ECO:0000259" key="1">
    <source>
        <dbReference type="PROSITE" id="PS51186"/>
    </source>
</evidence>
<sequence>MTPPTIHTDGLSYEIREARGRTEFRRFRHFNELAGAVNAARSAREMWLATKTGLLSSALDADYTTALGLAWTVAELPGALMARSLALVAVSHGEVIGGLTAGPPWRIIRQLAPVGNDVARHAIVTMMKIHTLAVLPDYRGNGVGCALVTRAVEIARLAGARVVHGQFDTASGQAGFYGRCGFTVHDPGIPVEFSSYGIPAGHVPGPGESLFSMALATSNNSRS</sequence>
<dbReference type="RefSeq" id="WP_169814342.1">
    <property type="nucleotide sequence ID" value="NZ_QQAZ01000020.1"/>
</dbReference>
<feature type="domain" description="N-acetyltransferase" evidence="1">
    <location>
        <begin position="38"/>
        <end position="201"/>
    </location>
</feature>
<dbReference type="GO" id="GO:0016747">
    <property type="term" value="F:acyltransferase activity, transferring groups other than amino-acyl groups"/>
    <property type="evidence" value="ECO:0007669"/>
    <property type="project" value="InterPro"/>
</dbReference>
<gene>
    <name evidence="2" type="ORF">DFR68_12032</name>
</gene>
<dbReference type="AlphaFoldDB" id="A0A370GIJ1"/>
<evidence type="ECO:0000313" key="3">
    <source>
        <dbReference type="Proteomes" id="UP000255355"/>
    </source>
</evidence>
<dbReference type="InterPro" id="IPR000182">
    <property type="entry name" value="GNAT_dom"/>
</dbReference>
<dbReference type="Pfam" id="PF00583">
    <property type="entry name" value="Acetyltransf_1"/>
    <property type="match status" value="1"/>
</dbReference>
<dbReference type="PROSITE" id="PS51186">
    <property type="entry name" value="GNAT"/>
    <property type="match status" value="1"/>
</dbReference>
<keyword evidence="2" id="KW-0808">Transferase</keyword>
<dbReference type="EMBL" id="QQAZ01000020">
    <property type="protein sequence ID" value="RDI43565.1"/>
    <property type="molecule type" value="Genomic_DNA"/>
</dbReference>
<dbReference type="STRING" id="1210089.GCA_001613165_06057"/>
<accession>A0A370GIJ1</accession>
<comment type="caution">
    <text evidence="2">The sequence shown here is derived from an EMBL/GenBank/DDBJ whole genome shotgun (WGS) entry which is preliminary data.</text>
</comment>
<name>A0A370GIJ1_9NOCA</name>
<dbReference type="Gene3D" id="3.40.630.30">
    <property type="match status" value="1"/>
</dbReference>
<dbReference type="SUPFAM" id="SSF55729">
    <property type="entry name" value="Acyl-CoA N-acyltransferases (Nat)"/>
    <property type="match status" value="1"/>
</dbReference>
<dbReference type="InterPro" id="IPR016181">
    <property type="entry name" value="Acyl_CoA_acyltransferase"/>
</dbReference>
<dbReference type="Proteomes" id="UP000255355">
    <property type="component" value="Unassembled WGS sequence"/>
</dbReference>
<keyword evidence="3" id="KW-1185">Reference proteome</keyword>
<proteinExistence type="predicted"/>
<protein>
    <submittedName>
        <fullName evidence="2">Acetyltransferase (GNAT) family protein</fullName>
    </submittedName>
</protein>
<dbReference type="CDD" id="cd04301">
    <property type="entry name" value="NAT_SF"/>
    <property type="match status" value="1"/>
</dbReference>
<organism evidence="2 3">
    <name type="scientific">Nocardia mexicana</name>
    <dbReference type="NCBI Taxonomy" id="279262"/>
    <lineage>
        <taxon>Bacteria</taxon>
        <taxon>Bacillati</taxon>
        <taxon>Actinomycetota</taxon>
        <taxon>Actinomycetes</taxon>
        <taxon>Mycobacteriales</taxon>
        <taxon>Nocardiaceae</taxon>
        <taxon>Nocardia</taxon>
    </lineage>
</organism>